<dbReference type="InterPro" id="IPR000595">
    <property type="entry name" value="cNMP-bd_dom"/>
</dbReference>
<dbReference type="PANTHER" id="PTHR45638">
    <property type="entry name" value="CYCLIC NUCLEOTIDE-GATED CATION CHANNEL SUBUNIT A"/>
    <property type="match status" value="1"/>
</dbReference>
<proteinExistence type="predicted"/>
<organism evidence="5">
    <name type="scientific">Aphanomyces stellatus</name>
    <dbReference type="NCBI Taxonomy" id="120398"/>
    <lineage>
        <taxon>Eukaryota</taxon>
        <taxon>Sar</taxon>
        <taxon>Stramenopiles</taxon>
        <taxon>Oomycota</taxon>
        <taxon>Saprolegniomycetes</taxon>
        <taxon>Saprolegniales</taxon>
        <taxon>Verrucalvaceae</taxon>
        <taxon>Aphanomyces</taxon>
    </lineage>
</organism>
<keyword evidence="1" id="KW-0406">Ion transport</keyword>
<dbReference type="GO" id="GO:0005221">
    <property type="term" value="F:intracellularly cyclic nucleotide-activated monoatomic cation channel activity"/>
    <property type="evidence" value="ECO:0007669"/>
    <property type="project" value="InterPro"/>
</dbReference>
<sequence>YEEQLYAAHESSGDHHEAELPERWEIPFTSEDSIEIKYIGSYFQAVTVTGGFTLYPKTNAERLFGGFMFVVGAAANACIFGTCATLMQHMNKVEDDHAHQTTCIHACLRNCHADDDLSSRIMEFYNSAHGVEKAAHNTDELLRGMPEKLHLQLALQLHGEFLRKVPFVKDMASESVLAMVQSMEDVVALKGDLILREGERGQAFFMIQMGTVAVYHGQVDVNDDDDYNEYVLLKRLHAGDYFGEVGLISNKPASANVMATSFCKLQVLYKVAFDSIMEENKRIKTILANASRTRLKQSESMKKTPSAKRLERKESAKRASMSNVMQGLRASNVVAKMLLGRRQSTIAPADLHATLAAVIDAKQSSPSQKECTSYKEPPSESERSTSRRPAPHPQLMRGNSLMMRLRHQQSERDRAKVLLAILKKMRMDTQALKYVSRMSHIAAKRMVEAKRVLSTNLKAQLDPAPPFPSPSSV</sequence>
<dbReference type="PANTHER" id="PTHR45638:SF11">
    <property type="entry name" value="CYCLIC NUCLEOTIDE-GATED CATION CHANNEL SUBUNIT A"/>
    <property type="match status" value="1"/>
</dbReference>
<dbReference type="OrthoDB" id="421226at2759"/>
<feature type="region of interest" description="Disordered" evidence="2">
    <location>
        <begin position="294"/>
        <end position="322"/>
    </location>
</feature>
<dbReference type="EMBL" id="VJMH01005705">
    <property type="protein sequence ID" value="KAF0693384.1"/>
    <property type="molecule type" value="Genomic_DNA"/>
</dbReference>
<dbReference type="InterPro" id="IPR018490">
    <property type="entry name" value="cNMP-bd_dom_sf"/>
</dbReference>
<dbReference type="SMART" id="SM00100">
    <property type="entry name" value="cNMP"/>
    <property type="match status" value="1"/>
</dbReference>
<feature type="domain" description="Cyclic nucleotide-binding" evidence="4">
    <location>
        <begin position="167"/>
        <end position="277"/>
    </location>
</feature>
<keyword evidence="1" id="KW-1071">Ligand-gated ion channel</keyword>
<feature type="non-terminal residue" evidence="5">
    <location>
        <position position="1"/>
    </location>
</feature>
<dbReference type="InterPro" id="IPR050866">
    <property type="entry name" value="CNG_cation_channel"/>
</dbReference>
<feature type="compositionally biased region" description="Basic and acidic residues" evidence="2">
    <location>
        <begin position="296"/>
        <end position="317"/>
    </location>
</feature>
<feature type="region of interest" description="Disordered" evidence="2">
    <location>
        <begin position="362"/>
        <end position="395"/>
    </location>
</feature>
<name>A0A6A4YBV5_9STRA</name>
<keyword evidence="3" id="KW-0812">Transmembrane</keyword>
<reference evidence="5" key="1">
    <citation type="submission" date="2019-06" db="EMBL/GenBank/DDBJ databases">
        <title>Genomics analysis of Aphanomyces spp. identifies a new class of oomycete effector associated with host adaptation.</title>
        <authorList>
            <person name="Gaulin E."/>
        </authorList>
    </citation>
    <scope>NUCLEOTIDE SEQUENCE</scope>
    <source>
        <strain evidence="5">CBS 578.67</strain>
    </source>
</reference>
<dbReference type="GO" id="GO:0044877">
    <property type="term" value="F:protein-containing complex binding"/>
    <property type="evidence" value="ECO:0007669"/>
    <property type="project" value="TreeGrafter"/>
</dbReference>
<evidence type="ECO:0000256" key="2">
    <source>
        <dbReference type="SAM" id="MobiDB-lite"/>
    </source>
</evidence>
<feature type="compositionally biased region" description="Polar residues" evidence="2">
    <location>
        <begin position="362"/>
        <end position="371"/>
    </location>
</feature>
<evidence type="ECO:0000256" key="1">
    <source>
        <dbReference type="ARBA" id="ARBA00023286"/>
    </source>
</evidence>
<gene>
    <name evidence="5" type="ORF">As57867_015606</name>
</gene>
<keyword evidence="3" id="KW-1133">Transmembrane helix</keyword>
<evidence type="ECO:0000256" key="3">
    <source>
        <dbReference type="SAM" id="Phobius"/>
    </source>
</evidence>
<dbReference type="SUPFAM" id="SSF51206">
    <property type="entry name" value="cAMP-binding domain-like"/>
    <property type="match status" value="1"/>
</dbReference>
<dbReference type="InterPro" id="IPR014710">
    <property type="entry name" value="RmlC-like_jellyroll"/>
</dbReference>
<evidence type="ECO:0000313" key="5">
    <source>
        <dbReference type="EMBL" id="KAF0693384.1"/>
    </source>
</evidence>
<dbReference type="PROSITE" id="PS50042">
    <property type="entry name" value="CNMP_BINDING_3"/>
    <property type="match status" value="1"/>
</dbReference>
<keyword evidence="1" id="KW-0813">Transport</keyword>
<protein>
    <recommendedName>
        <fullName evidence="4">Cyclic nucleotide-binding domain-containing protein</fullName>
    </recommendedName>
</protein>
<evidence type="ECO:0000259" key="4">
    <source>
        <dbReference type="PROSITE" id="PS50042"/>
    </source>
</evidence>
<dbReference type="CDD" id="cd00038">
    <property type="entry name" value="CAP_ED"/>
    <property type="match status" value="1"/>
</dbReference>
<accession>A0A6A4YBV5</accession>
<dbReference type="PRINTS" id="PR00103">
    <property type="entry name" value="CAMPKINASE"/>
</dbReference>
<dbReference type="Pfam" id="PF00027">
    <property type="entry name" value="cNMP_binding"/>
    <property type="match status" value="1"/>
</dbReference>
<dbReference type="AlphaFoldDB" id="A0A6A4YBV5"/>
<keyword evidence="1" id="KW-0407">Ion channel</keyword>
<keyword evidence="3" id="KW-0472">Membrane</keyword>
<dbReference type="Gene3D" id="2.60.120.10">
    <property type="entry name" value="Jelly Rolls"/>
    <property type="match status" value="1"/>
</dbReference>
<feature type="transmembrane region" description="Helical" evidence="3">
    <location>
        <begin position="63"/>
        <end position="87"/>
    </location>
</feature>
<comment type="caution">
    <text evidence="5">The sequence shown here is derived from an EMBL/GenBank/DDBJ whole genome shotgun (WGS) entry which is preliminary data.</text>
</comment>